<evidence type="ECO:0000313" key="7">
    <source>
        <dbReference type="EMBL" id="SHJ46940.1"/>
    </source>
</evidence>
<dbReference type="Pfam" id="PF00580">
    <property type="entry name" value="UvrD-helicase"/>
    <property type="match status" value="1"/>
</dbReference>
<dbReference type="InterPro" id="IPR014016">
    <property type="entry name" value="UvrD-like_ATP-bd"/>
</dbReference>
<evidence type="ECO:0000313" key="8">
    <source>
        <dbReference type="Proteomes" id="UP000184080"/>
    </source>
</evidence>
<keyword evidence="1 5" id="KW-0547">Nucleotide-binding</keyword>
<feature type="binding site" evidence="5">
    <location>
        <begin position="234"/>
        <end position="241"/>
    </location>
    <ligand>
        <name>ATP</name>
        <dbReference type="ChEBI" id="CHEBI:30616"/>
    </ligand>
</feature>
<sequence>MLKGGYALDLKGEKSLDLNIENLKLEETVKIIREEIVNYISKRQNISQYIIDYRKKVIEEFKDDEDKIAEYFDHERFVKEEAFKNIDRRLKELTVLQESPYFGRVEFIDKEYEDEEKLYIGRFGVTPEGSYEPTVVDWRAPVASLFYKGTLGKASYVSPQGNVDVDITGRRQYIIKKAKLKGMFDSEIDVKDEILQLVLSANSDEKLKDIIMTLQKEQDDIIRQPRENTLVVNGVAGSGKTTIALHRVAYLLYNYRDILKDKVLIIGPNNIFMEYISSVLPSLGESGVKQSTFTNFALDILDIEEVMTFKEYSEKILSDDKAFIKEAEYKNSDEYVQRLDEMLKEMDDSYFKYRPVHFEGNIVVDLEEIDELFNKHYAHMPLFRRNEKVKRILVSKLKDRRDEEVRKLKAEIKAYRESLSPDELKQQENNIEFKRKMRIREIIREVMNQRDIINKWITPQSIEDIYNEFNQHKPLTIDDLAPILYLMLKLTGIKNKDSIKHVVIDEAQDFSKLQFKVIKEITGAVSLTIVGDANQRLTKTQDRPAMLDVESLFPDLKVMNFNLNKSYRSTYEIMEHANKYLKEDKIVPMVRSGAKVESIIVNNILDLGNIVAQQLNNFKEQGLENIAIITKTMEELNEVESTIKSKSYVATLKSEDMLYNGGIVMLPSYFAKGLEFDGVIILDNEDIKTNDFIKYIMCTRALHGLMEIKY</sequence>
<dbReference type="PROSITE" id="PS51198">
    <property type="entry name" value="UVRD_HELICASE_ATP_BIND"/>
    <property type="match status" value="1"/>
</dbReference>
<keyword evidence="8" id="KW-1185">Reference proteome</keyword>
<dbReference type="GO" id="GO:0003677">
    <property type="term" value="F:DNA binding"/>
    <property type="evidence" value="ECO:0007669"/>
    <property type="project" value="InterPro"/>
</dbReference>
<dbReference type="GO" id="GO:0000725">
    <property type="term" value="P:recombinational repair"/>
    <property type="evidence" value="ECO:0007669"/>
    <property type="project" value="TreeGrafter"/>
</dbReference>
<dbReference type="GO" id="GO:0005524">
    <property type="term" value="F:ATP binding"/>
    <property type="evidence" value="ECO:0007669"/>
    <property type="project" value="UniProtKB-UniRule"/>
</dbReference>
<dbReference type="GO" id="GO:0005829">
    <property type="term" value="C:cytosol"/>
    <property type="evidence" value="ECO:0007669"/>
    <property type="project" value="TreeGrafter"/>
</dbReference>
<keyword evidence="4 5" id="KW-0067">ATP-binding</keyword>
<evidence type="ECO:0000256" key="5">
    <source>
        <dbReference type="PROSITE-ProRule" id="PRU00560"/>
    </source>
</evidence>
<dbReference type="PANTHER" id="PTHR11070">
    <property type="entry name" value="UVRD / RECB / PCRA DNA HELICASE FAMILY MEMBER"/>
    <property type="match status" value="1"/>
</dbReference>
<dbReference type="PANTHER" id="PTHR11070:SF17">
    <property type="entry name" value="DNA HELICASE IV"/>
    <property type="match status" value="1"/>
</dbReference>
<reference evidence="7 8" key="1">
    <citation type="submission" date="2016-11" db="EMBL/GenBank/DDBJ databases">
        <authorList>
            <person name="Jaros S."/>
            <person name="Januszkiewicz K."/>
            <person name="Wedrychowicz H."/>
        </authorList>
    </citation>
    <scope>NUCLEOTIDE SEQUENCE [LARGE SCALE GENOMIC DNA]</scope>
    <source>
        <strain evidence="7 8">DSM 21864</strain>
    </source>
</reference>
<evidence type="ECO:0000259" key="6">
    <source>
        <dbReference type="PROSITE" id="PS51198"/>
    </source>
</evidence>
<dbReference type="AlphaFoldDB" id="A0A1M6JJS9"/>
<feature type="domain" description="UvrD-like helicase ATP-binding" evidence="6">
    <location>
        <begin position="213"/>
        <end position="570"/>
    </location>
</feature>
<proteinExistence type="predicted"/>
<dbReference type="Gene3D" id="3.40.50.300">
    <property type="entry name" value="P-loop containing nucleotide triphosphate hydrolases"/>
    <property type="match status" value="3"/>
</dbReference>
<organism evidence="7 8">
    <name type="scientific">Clostridium amylolyticum</name>
    <dbReference type="NCBI Taxonomy" id="1121298"/>
    <lineage>
        <taxon>Bacteria</taxon>
        <taxon>Bacillati</taxon>
        <taxon>Bacillota</taxon>
        <taxon>Clostridia</taxon>
        <taxon>Eubacteriales</taxon>
        <taxon>Clostridiaceae</taxon>
        <taxon>Clostridium</taxon>
    </lineage>
</organism>
<keyword evidence="2 5" id="KW-0378">Hydrolase</keyword>
<dbReference type="Proteomes" id="UP000184080">
    <property type="component" value="Unassembled WGS sequence"/>
</dbReference>
<dbReference type="GO" id="GO:0016787">
    <property type="term" value="F:hydrolase activity"/>
    <property type="evidence" value="ECO:0007669"/>
    <property type="project" value="UniProtKB-UniRule"/>
</dbReference>
<dbReference type="SUPFAM" id="SSF52540">
    <property type="entry name" value="P-loop containing nucleoside triphosphate hydrolases"/>
    <property type="match status" value="1"/>
</dbReference>
<keyword evidence="3 5" id="KW-0347">Helicase</keyword>
<evidence type="ECO:0000256" key="4">
    <source>
        <dbReference type="ARBA" id="ARBA00022840"/>
    </source>
</evidence>
<dbReference type="STRING" id="1121298.SAMN05444401_3129"/>
<evidence type="ECO:0000256" key="1">
    <source>
        <dbReference type="ARBA" id="ARBA00022741"/>
    </source>
</evidence>
<evidence type="ECO:0000256" key="3">
    <source>
        <dbReference type="ARBA" id="ARBA00022806"/>
    </source>
</evidence>
<gene>
    <name evidence="7" type="ORF">SAMN05444401_3129</name>
</gene>
<dbReference type="EMBL" id="FQZO01000005">
    <property type="protein sequence ID" value="SHJ46940.1"/>
    <property type="molecule type" value="Genomic_DNA"/>
</dbReference>
<accession>A0A1M6JJS9</accession>
<protein>
    <submittedName>
        <fullName evidence="7">DNA helicase-2 / ATP-dependent DNA helicase PcrA</fullName>
    </submittedName>
</protein>
<dbReference type="InterPro" id="IPR027417">
    <property type="entry name" value="P-loop_NTPase"/>
</dbReference>
<dbReference type="InterPro" id="IPR000212">
    <property type="entry name" value="DNA_helicase_UvrD/REP"/>
</dbReference>
<name>A0A1M6JJS9_9CLOT</name>
<dbReference type="GO" id="GO:0043138">
    <property type="term" value="F:3'-5' DNA helicase activity"/>
    <property type="evidence" value="ECO:0007669"/>
    <property type="project" value="TreeGrafter"/>
</dbReference>
<evidence type="ECO:0000256" key="2">
    <source>
        <dbReference type="ARBA" id="ARBA00022801"/>
    </source>
</evidence>